<dbReference type="EMBL" id="NEVS01000004">
    <property type="protein sequence ID" value="OZI62465.1"/>
    <property type="molecule type" value="Genomic_DNA"/>
</dbReference>
<evidence type="ECO:0000313" key="1">
    <source>
        <dbReference type="EMBL" id="OZI62465.1"/>
    </source>
</evidence>
<dbReference type="Proteomes" id="UP000215767">
    <property type="component" value="Unassembled WGS sequence"/>
</dbReference>
<dbReference type="Gene3D" id="3.30.1360.200">
    <property type="match status" value="1"/>
</dbReference>
<evidence type="ECO:0000313" key="2">
    <source>
        <dbReference type="Proteomes" id="UP000215767"/>
    </source>
</evidence>
<organism evidence="1 2">
    <name type="scientific">Bordetella genomosp. 11</name>
    <dbReference type="NCBI Taxonomy" id="1416808"/>
    <lineage>
        <taxon>Bacteria</taxon>
        <taxon>Pseudomonadati</taxon>
        <taxon>Pseudomonadota</taxon>
        <taxon>Betaproteobacteria</taxon>
        <taxon>Burkholderiales</taxon>
        <taxon>Alcaligenaceae</taxon>
        <taxon>Bordetella</taxon>
    </lineage>
</organism>
<gene>
    <name evidence="1" type="ORF">CAL28_25155</name>
</gene>
<accession>A0A261ULD4</accession>
<protein>
    <submittedName>
        <fullName evidence="1">Uncharacterized protein</fullName>
    </submittedName>
</protein>
<sequence length="214" mass="22070">MMRAKARCAGQRRIPARIAARAKPALLDTAMQRLLSVCLIATAAMAVAACQPLSAGRAEPAAMPPDPQGAVGAATKPGVPTALQAGPPTVEFRLAQTEAAPGLHALQLGERQLWMLQQPVLTRTDIVSVTPVRSRAGASYVRFQFAPAAAPRLAAIAQRYPGKFLLLSIDGELAAAPTLGGPMNDGVLFVPVVSDRQAAQVSAAVAGAPMPAGR</sequence>
<reference evidence="2" key="1">
    <citation type="submission" date="2017-05" db="EMBL/GenBank/DDBJ databases">
        <title>Complete and WGS of Bordetella genogroups.</title>
        <authorList>
            <person name="Spilker T."/>
            <person name="Lipuma J."/>
        </authorList>
    </citation>
    <scope>NUCLEOTIDE SEQUENCE [LARGE SCALE GENOMIC DNA]</scope>
    <source>
        <strain evidence="2">AU8856</strain>
    </source>
</reference>
<dbReference type="AlphaFoldDB" id="A0A261ULD4"/>
<name>A0A261ULD4_9BORD</name>
<proteinExistence type="predicted"/>
<comment type="caution">
    <text evidence="1">The sequence shown here is derived from an EMBL/GenBank/DDBJ whole genome shotgun (WGS) entry which is preliminary data.</text>
</comment>
<keyword evidence="2" id="KW-1185">Reference proteome</keyword>